<name>A0ABS4PDI8_9GAMM</name>
<accession>A0ABS4PDI8</accession>
<gene>
    <name evidence="1" type="ORF">J2125_003897</name>
</gene>
<dbReference type="Proteomes" id="UP001195624">
    <property type="component" value="Unassembled WGS sequence"/>
</dbReference>
<dbReference type="RefSeq" id="WP_209499528.1">
    <property type="nucleotide sequence ID" value="NZ_JAGGMQ010000001.1"/>
</dbReference>
<evidence type="ECO:0000313" key="2">
    <source>
        <dbReference type="Proteomes" id="UP001195624"/>
    </source>
</evidence>
<sequence length="365" mass="41330">MSKPLDLKPHDEGERKIVTLAKGSSMNKMVDELAAIIARKIPGVSLAAEVLQCYSKMRDDQLQNRFLDFVMGIRDAELNIELDDLTAECFDAIVTKLLRDDEKRKTKYYTRLAIGLAKSGLGADDKIYYINTLSELTGADIDFAKKLYISQTIPLCGYTSLREAEGKLTSSKQGIIKKSLRQLINYGLLEEDRSGEIKKNSYYNMTDELANLVSFIFSHEELDPQNVGEIQKEAFDVIIVDHMHSVDNLYIEYVKDFLTQKKFSVGVVKPRDDFKLQKTAKLYINNVIARATVAHTEKEFIQIWVARDPDTSSTKLVSPDRALSKIEMEIFCALKNSPSNAKTSLLKSLTEVAEYTSMLLRKPEQ</sequence>
<proteinExistence type="predicted"/>
<organism evidence="1 2">
    <name type="scientific">Winslowiella toletana</name>
    <dbReference type="NCBI Taxonomy" id="92490"/>
    <lineage>
        <taxon>Bacteria</taxon>
        <taxon>Pseudomonadati</taxon>
        <taxon>Pseudomonadota</taxon>
        <taxon>Gammaproteobacteria</taxon>
        <taxon>Enterobacterales</taxon>
        <taxon>Erwiniaceae</taxon>
        <taxon>Winslowiella</taxon>
    </lineage>
</organism>
<reference evidence="2" key="2">
    <citation type="submission" date="2023-07" db="EMBL/GenBank/DDBJ databases">
        <title>Genome mining of underrepresented organisms for secondary metabolites.</title>
        <authorList>
            <person name="D'Agostino P.M."/>
        </authorList>
    </citation>
    <scope>NUCLEOTIDE SEQUENCE [LARGE SCALE GENOMIC DNA]</scope>
    <source>
        <strain evidence="2">WS4403</strain>
    </source>
</reference>
<evidence type="ECO:0000313" key="1">
    <source>
        <dbReference type="EMBL" id="MBP2170705.1"/>
    </source>
</evidence>
<reference evidence="1 2" key="1">
    <citation type="submission" date="2021-03" db="EMBL/GenBank/DDBJ databases">
        <authorList>
            <person name="D'Agostino P."/>
            <person name="Huntemann M."/>
            <person name="Clum A."/>
            <person name="Spunde A."/>
            <person name="Palaniappan K."/>
            <person name="Ritter S."/>
            <person name="Mikhailova N."/>
            <person name="Chen I.-M."/>
            <person name="Stamatis D."/>
            <person name="Reddy T."/>
            <person name="O'Malley R."/>
            <person name="Daum C."/>
            <person name="Shapiro N."/>
            <person name="Ivanova N."/>
            <person name="Kyrpides N."/>
            <person name="Woyke T."/>
        </authorList>
    </citation>
    <scope>NUCLEOTIDE SEQUENCE [LARGE SCALE GENOMIC DNA]</scope>
    <source>
        <strain evidence="1 2">WS4403</strain>
    </source>
</reference>
<comment type="caution">
    <text evidence="1">The sequence shown here is derived from an EMBL/GenBank/DDBJ whole genome shotgun (WGS) entry which is preliminary data.</text>
</comment>
<protein>
    <submittedName>
        <fullName evidence="1">Uncharacterized protein</fullName>
    </submittedName>
</protein>
<keyword evidence="2" id="KW-1185">Reference proteome</keyword>
<dbReference type="EMBL" id="JAGGMQ010000001">
    <property type="protein sequence ID" value="MBP2170705.1"/>
    <property type="molecule type" value="Genomic_DNA"/>
</dbReference>